<keyword evidence="4 7" id="KW-0812">Transmembrane</keyword>
<evidence type="ECO:0000313" key="9">
    <source>
        <dbReference type="EMBL" id="EMS70720.1"/>
    </source>
</evidence>
<dbReference type="Pfam" id="PF00528">
    <property type="entry name" value="BPD_transp_1"/>
    <property type="match status" value="1"/>
</dbReference>
<keyword evidence="3" id="KW-1003">Cell membrane</keyword>
<evidence type="ECO:0000256" key="2">
    <source>
        <dbReference type="ARBA" id="ARBA00022448"/>
    </source>
</evidence>
<feature type="transmembrane region" description="Helical" evidence="7">
    <location>
        <begin position="94"/>
        <end position="115"/>
    </location>
</feature>
<proteinExistence type="inferred from homology"/>
<dbReference type="InterPro" id="IPR035906">
    <property type="entry name" value="MetI-like_sf"/>
</dbReference>
<accession>S0FGP0</accession>
<dbReference type="PROSITE" id="PS50928">
    <property type="entry name" value="ABC_TM1"/>
    <property type="match status" value="1"/>
</dbReference>
<dbReference type="GO" id="GO:0005886">
    <property type="term" value="C:plasma membrane"/>
    <property type="evidence" value="ECO:0007669"/>
    <property type="project" value="UniProtKB-SubCell"/>
</dbReference>
<name>S0FGP0_RUMCE</name>
<feature type="transmembrane region" description="Helical" evidence="7">
    <location>
        <begin position="31"/>
        <end position="57"/>
    </location>
</feature>
<keyword evidence="10" id="KW-1185">Reference proteome</keyword>
<evidence type="ECO:0000256" key="5">
    <source>
        <dbReference type="ARBA" id="ARBA00022989"/>
    </source>
</evidence>
<comment type="caution">
    <text evidence="9">The sequence shown here is derived from an EMBL/GenBank/DDBJ whole genome shotgun (WGS) entry which is preliminary data.</text>
</comment>
<feature type="transmembrane region" description="Helical" evidence="7">
    <location>
        <begin position="287"/>
        <end position="312"/>
    </location>
</feature>
<dbReference type="eggNOG" id="COG4209">
    <property type="taxonomic scope" value="Bacteria"/>
</dbReference>
<evidence type="ECO:0000259" key="8">
    <source>
        <dbReference type="PROSITE" id="PS50928"/>
    </source>
</evidence>
<feature type="domain" description="ABC transmembrane type-1" evidence="8">
    <location>
        <begin position="90"/>
        <end position="308"/>
    </location>
</feature>
<dbReference type="Gene3D" id="1.10.3720.10">
    <property type="entry name" value="MetI-like"/>
    <property type="match status" value="1"/>
</dbReference>
<dbReference type="Proteomes" id="UP000014155">
    <property type="component" value="Unassembled WGS sequence"/>
</dbReference>
<evidence type="ECO:0000256" key="1">
    <source>
        <dbReference type="ARBA" id="ARBA00004651"/>
    </source>
</evidence>
<evidence type="ECO:0000256" key="3">
    <source>
        <dbReference type="ARBA" id="ARBA00022475"/>
    </source>
</evidence>
<dbReference type="GO" id="GO:0055085">
    <property type="term" value="P:transmembrane transport"/>
    <property type="evidence" value="ECO:0007669"/>
    <property type="project" value="InterPro"/>
</dbReference>
<dbReference type="EMBL" id="AORV01000049">
    <property type="protein sequence ID" value="EMS70720.1"/>
    <property type="molecule type" value="Genomic_DNA"/>
</dbReference>
<dbReference type="RefSeq" id="WP_004628012.1">
    <property type="nucleotide sequence ID" value="NZ_AORV01000049.1"/>
</dbReference>
<sequence length="322" mass="36118">MQNTVAASAIASKPEKKGRGFLHEVNKNKSLFLLMLPTFLFLLINNYIPMLGTIIAFKDLDYAKGILKSDWIGFKNFEFLFKSDAAFRITRNTLGYNALFIFLGLVIGVTFAIALNEVKQKFLSKTYQTIVFLPYFLSMIVVAYLVYAMLKPENGFVNKFVLPALGVEAMDWYSSPNAWIIILPVVWVWKYIGYGVVLYLAGLTGIDEELYEAAAIDGAKRWQQIKSITIPLLTPLMIITTLISIGSIFRADFGLFYQVTQDAGMLYQTTDVIDTYVYRGLLISNDIGMASAAGLYQSLIGFIIVSLANWVVGKISPENKLY</sequence>
<keyword evidence="6 7" id="KW-0472">Membrane</keyword>
<keyword evidence="2 7" id="KW-0813">Transport</keyword>
<evidence type="ECO:0000313" key="10">
    <source>
        <dbReference type="Proteomes" id="UP000014155"/>
    </source>
</evidence>
<comment type="subcellular location">
    <subcellularLocation>
        <location evidence="1 7">Cell membrane</location>
        <topology evidence="1 7">Multi-pass membrane protein</topology>
    </subcellularLocation>
</comment>
<feature type="transmembrane region" description="Helical" evidence="7">
    <location>
        <begin position="127"/>
        <end position="150"/>
    </location>
</feature>
<evidence type="ECO:0000256" key="6">
    <source>
        <dbReference type="ARBA" id="ARBA00023136"/>
    </source>
</evidence>
<feature type="transmembrane region" description="Helical" evidence="7">
    <location>
        <begin position="230"/>
        <end position="249"/>
    </location>
</feature>
<dbReference type="PANTHER" id="PTHR43227:SF11">
    <property type="entry name" value="BLL4140 PROTEIN"/>
    <property type="match status" value="1"/>
</dbReference>
<comment type="similarity">
    <text evidence="7">Belongs to the binding-protein-dependent transport system permease family.</text>
</comment>
<organism evidence="9 10">
    <name type="scientific">Ruminiclostridium cellobioparum subsp. termitidis CT1112</name>
    <dbReference type="NCBI Taxonomy" id="1195236"/>
    <lineage>
        <taxon>Bacteria</taxon>
        <taxon>Bacillati</taxon>
        <taxon>Bacillota</taxon>
        <taxon>Clostridia</taxon>
        <taxon>Eubacteriales</taxon>
        <taxon>Oscillospiraceae</taxon>
        <taxon>Ruminiclostridium</taxon>
    </lineage>
</organism>
<dbReference type="PATRIC" id="fig|1195236.3.peg.3803"/>
<feature type="transmembrane region" description="Helical" evidence="7">
    <location>
        <begin position="178"/>
        <end position="201"/>
    </location>
</feature>
<protein>
    <submittedName>
        <fullName evidence="9">ABC-type polysaccharide transport system, permease component</fullName>
    </submittedName>
</protein>
<dbReference type="InterPro" id="IPR000515">
    <property type="entry name" value="MetI-like"/>
</dbReference>
<reference evidence="9 10" key="1">
    <citation type="journal article" date="2013" name="Genome Announc.">
        <title>Draft Genome Sequence of the Cellulolytic, Mesophilic, Anaerobic Bacterium Clostridium termitidis Strain CT1112 (DSM 5398).</title>
        <authorList>
            <person name="Lal S."/>
            <person name="Ramachandran U."/>
            <person name="Zhang X."/>
            <person name="Munir R."/>
            <person name="Sparling R."/>
            <person name="Levin D.B."/>
        </authorList>
    </citation>
    <scope>NUCLEOTIDE SEQUENCE [LARGE SCALE GENOMIC DNA]</scope>
    <source>
        <strain evidence="9 10">CT1112</strain>
    </source>
</reference>
<dbReference type="InterPro" id="IPR050809">
    <property type="entry name" value="UgpAE/MalFG_permease"/>
</dbReference>
<gene>
    <name evidence="9" type="ORF">CTER_3578</name>
</gene>
<dbReference type="CDD" id="cd06261">
    <property type="entry name" value="TM_PBP2"/>
    <property type="match status" value="1"/>
</dbReference>
<dbReference type="STRING" id="1195236.CTER_3578"/>
<dbReference type="SUPFAM" id="SSF161098">
    <property type="entry name" value="MetI-like"/>
    <property type="match status" value="1"/>
</dbReference>
<evidence type="ECO:0000256" key="4">
    <source>
        <dbReference type="ARBA" id="ARBA00022692"/>
    </source>
</evidence>
<keyword evidence="5 7" id="KW-1133">Transmembrane helix</keyword>
<dbReference type="PANTHER" id="PTHR43227">
    <property type="entry name" value="BLL4140 PROTEIN"/>
    <property type="match status" value="1"/>
</dbReference>
<evidence type="ECO:0000256" key="7">
    <source>
        <dbReference type="RuleBase" id="RU363032"/>
    </source>
</evidence>
<dbReference type="AlphaFoldDB" id="S0FGP0"/>